<dbReference type="GO" id="GO:0043683">
    <property type="term" value="P:type IV pilus assembly"/>
    <property type="evidence" value="ECO:0007669"/>
    <property type="project" value="InterPro"/>
</dbReference>
<keyword evidence="1" id="KW-1133">Transmembrane helix</keyword>
<gene>
    <name evidence="2" type="ORF">AUJ73_05270</name>
</gene>
<name>A0A1J4TR80_9BACT</name>
<protein>
    <submittedName>
        <fullName evidence="2">Uncharacterized protein</fullName>
    </submittedName>
</protein>
<sequence>MKQHFNINIVFLRKYEILIASTLVIITVIILTYIFLIPNIYKATKMSNDQKSLRIRISSLKKKDNNLSSIDFTKYSNALPKVYKVLPLTKDYVSFFLRFDELQSNTGITLDSTTFQLGVISSESATINKTDSAYEIPVTMQVTGNYRQMQNFIEALTDLSGRLITLNNVDWRINGNTITAGYLGKSYYNPISRSVIAITAPVIIIDKNKEEILNNIIKKQIHAGTDEINTEDIKVGKKNIFN</sequence>
<dbReference type="Gene3D" id="3.30.70.60">
    <property type="match status" value="1"/>
</dbReference>
<organism evidence="2 3">
    <name type="scientific">Candidatus Gottesmanbacteria bacterium CG1_02_37_22</name>
    <dbReference type="NCBI Taxonomy" id="1805209"/>
    <lineage>
        <taxon>Bacteria</taxon>
        <taxon>Candidatus Gottesmaniibacteriota</taxon>
    </lineage>
</organism>
<dbReference type="Proteomes" id="UP000183120">
    <property type="component" value="Unassembled WGS sequence"/>
</dbReference>
<keyword evidence="1" id="KW-0472">Membrane</keyword>
<dbReference type="InterPro" id="IPR007445">
    <property type="entry name" value="PilO"/>
</dbReference>
<evidence type="ECO:0000313" key="2">
    <source>
        <dbReference type="EMBL" id="OIO12631.1"/>
    </source>
</evidence>
<dbReference type="InterPro" id="IPR014717">
    <property type="entry name" value="Transl_elong_EF1B/ribsomal_bS6"/>
</dbReference>
<dbReference type="Pfam" id="PF04350">
    <property type="entry name" value="PilO"/>
    <property type="match status" value="1"/>
</dbReference>
<dbReference type="AlphaFoldDB" id="A0A1J4TR80"/>
<accession>A0A1J4TR80</accession>
<reference evidence="2 3" key="1">
    <citation type="journal article" date="2016" name="Environ. Microbiol.">
        <title>Genomic resolution of a cold subsurface aquifer community provides metabolic insights for novel microbes adapted to high CO concentrations.</title>
        <authorList>
            <person name="Probst A.J."/>
            <person name="Castelle C.J."/>
            <person name="Singh A."/>
            <person name="Brown C.T."/>
            <person name="Anantharaman K."/>
            <person name="Sharon I."/>
            <person name="Hug L.A."/>
            <person name="Burstein D."/>
            <person name="Emerson J.B."/>
            <person name="Thomas B.C."/>
            <person name="Banfield J.F."/>
        </authorList>
    </citation>
    <scope>NUCLEOTIDE SEQUENCE [LARGE SCALE GENOMIC DNA]</scope>
    <source>
        <strain evidence="2">CG1_02_37_22</strain>
    </source>
</reference>
<dbReference type="EMBL" id="MNUY01000084">
    <property type="protein sequence ID" value="OIO12631.1"/>
    <property type="molecule type" value="Genomic_DNA"/>
</dbReference>
<keyword evidence="1" id="KW-0812">Transmembrane</keyword>
<evidence type="ECO:0000313" key="3">
    <source>
        <dbReference type="Proteomes" id="UP000183120"/>
    </source>
</evidence>
<comment type="caution">
    <text evidence="2">The sequence shown here is derived from an EMBL/GenBank/DDBJ whole genome shotgun (WGS) entry which is preliminary data.</text>
</comment>
<evidence type="ECO:0000256" key="1">
    <source>
        <dbReference type="SAM" id="Phobius"/>
    </source>
</evidence>
<dbReference type="GO" id="GO:0043107">
    <property type="term" value="P:type IV pilus-dependent motility"/>
    <property type="evidence" value="ECO:0007669"/>
    <property type="project" value="InterPro"/>
</dbReference>
<proteinExistence type="predicted"/>
<feature type="transmembrane region" description="Helical" evidence="1">
    <location>
        <begin position="17"/>
        <end position="41"/>
    </location>
</feature>
<dbReference type="STRING" id="1805209.AUJ73_05270"/>